<dbReference type="PANTHER" id="PTHR33392">
    <property type="entry name" value="POLYISOPRENYL-TEICHOIC ACID--PEPTIDOGLYCAN TEICHOIC ACID TRANSFERASE TAGU"/>
    <property type="match status" value="1"/>
</dbReference>
<evidence type="ECO:0000313" key="7">
    <source>
        <dbReference type="Proteomes" id="UP001595767"/>
    </source>
</evidence>
<feature type="compositionally biased region" description="Basic and acidic residues" evidence="2">
    <location>
        <begin position="46"/>
        <end position="67"/>
    </location>
</feature>
<evidence type="ECO:0000313" key="6">
    <source>
        <dbReference type="EMBL" id="MFC4124533.1"/>
    </source>
</evidence>
<feature type="domain" description="LytR/CpsA/Psr regulator C-terminal" evidence="5">
    <location>
        <begin position="508"/>
        <end position="591"/>
    </location>
</feature>
<evidence type="ECO:0000259" key="4">
    <source>
        <dbReference type="Pfam" id="PF03816"/>
    </source>
</evidence>
<evidence type="ECO:0000256" key="1">
    <source>
        <dbReference type="ARBA" id="ARBA00006068"/>
    </source>
</evidence>
<feature type="compositionally biased region" description="Basic and acidic residues" evidence="2">
    <location>
        <begin position="1"/>
        <end position="13"/>
    </location>
</feature>
<keyword evidence="3" id="KW-0472">Membrane</keyword>
<reference evidence="7" key="1">
    <citation type="journal article" date="2019" name="Int. J. Syst. Evol. Microbiol.">
        <title>The Global Catalogue of Microorganisms (GCM) 10K type strain sequencing project: providing services to taxonomists for standard genome sequencing and annotation.</title>
        <authorList>
            <consortium name="The Broad Institute Genomics Platform"/>
            <consortium name="The Broad Institute Genome Sequencing Center for Infectious Disease"/>
            <person name="Wu L."/>
            <person name="Ma J."/>
        </authorList>
    </citation>
    <scope>NUCLEOTIDE SEQUENCE [LARGE SCALE GENOMIC DNA]</scope>
    <source>
        <strain evidence="7">CGMCC 4.7204</strain>
    </source>
</reference>
<dbReference type="Pfam" id="PF13399">
    <property type="entry name" value="LytR_C"/>
    <property type="match status" value="1"/>
</dbReference>
<dbReference type="RefSeq" id="WP_378546763.1">
    <property type="nucleotide sequence ID" value="NZ_JBHSBA010000003.1"/>
</dbReference>
<dbReference type="InterPro" id="IPR027381">
    <property type="entry name" value="LytR/CpsA/Psr_C"/>
</dbReference>
<sequence>MQDLVDRVDSERTRRGRRSADAQTTGSRAGRRAREQAPRPTQRPELPPRAETPRADSAPIKRAESPADRIATTALPTGTTRGARKPAAPRRAADPAGDPVTDILPAVTDTAAPAKRAKPVKTAPTAPPRRPGAGERRGKQARMAGRITLTVFAVLTLVVTGGGWSYLQATNNSFTQVSALDGSTEDVLDGSMQLGDENYLIVGTDSRAGANADVGAGTIDDAEGARADTVMLVHIPQDRSRVVVVSFPRDLDVTRPQCAQFDNAANKYESQKSPGAVGDKLNAVYAFGGPRCLVDVIRKMSGLNIGHFIGIDFAGFQAMVDHIDGVEVCSTKPIIDGVLGTVLESSGKQRINGETALNYVRARHVIGDERSDYDRIHRQQTFLAALLRGALSSQVLLDPAKLQGFVNAFSQHTFVDGVEAKDLILLGRSLQKVNAGAVTFITAPTAGTTDYGNEIPRESDIKSIFRAIIDNQPLPGEQTAPPVTSSSSSTPTPATPAPTMYAVSPGTVSLQVNNASMTAGIARQTANKLSTQGFGIYSVGNDPAGSDTTKVRYSEGNEAAAATVASAIPGATLERNDDLYGIVEVVIGADFSGQIRTPTDVGSELPPITEGKPVTAAPVALPSDLEHMNAADTSCD</sequence>
<evidence type="ECO:0000256" key="3">
    <source>
        <dbReference type="SAM" id="Phobius"/>
    </source>
</evidence>
<dbReference type="PANTHER" id="PTHR33392:SF6">
    <property type="entry name" value="POLYISOPRENYL-TEICHOIC ACID--PEPTIDOGLYCAN TEICHOIC ACID TRANSFERASE TAGU"/>
    <property type="match status" value="1"/>
</dbReference>
<feature type="compositionally biased region" description="Low complexity" evidence="2">
    <location>
        <begin position="89"/>
        <end position="99"/>
    </location>
</feature>
<gene>
    <name evidence="6" type="ORF">ACFOW8_06290</name>
</gene>
<comment type="similarity">
    <text evidence="1">Belongs to the LytR/CpsA/Psr (LCP) family.</text>
</comment>
<feature type="compositionally biased region" description="Low complexity" evidence="2">
    <location>
        <begin position="110"/>
        <end position="124"/>
    </location>
</feature>
<organism evidence="6 7">
    <name type="scientific">Nocardia rhizosphaerae</name>
    <dbReference type="NCBI Taxonomy" id="1691571"/>
    <lineage>
        <taxon>Bacteria</taxon>
        <taxon>Bacillati</taxon>
        <taxon>Actinomycetota</taxon>
        <taxon>Actinomycetes</taxon>
        <taxon>Mycobacteriales</taxon>
        <taxon>Nocardiaceae</taxon>
        <taxon>Nocardia</taxon>
    </lineage>
</organism>
<dbReference type="Pfam" id="PF03816">
    <property type="entry name" value="LytR_cpsA_psr"/>
    <property type="match status" value="1"/>
</dbReference>
<feature type="region of interest" description="Disordered" evidence="2">
    <location>
        <begin position="473"/>
        <end position="497"/>
    </location>
</feature>
<keyword evidence="3" id="KW-0812">Transmembrane</keyword>
<dbReference type="InterPro" id="IPR050922">
    <property type="entry name" value="LytR/CpsA/Psr_CW_biosynth"/>
</dbReference>
<dbReference type="EMBL" id="JBHSBA010000003">
    <property type="protein sequence ID" value="MFC4124533.1"/>
    <property type="molecule type" value="Genomic_DNA"/>
</dbReference>
<dbReference type="Gene3D" id="3.30.70.2390">
    <property type="match status" value="1"/>
</dbReference>
<feature type="domain" description="Cell envelope-related transcriptional attenuator" evidence="4">
    <location>
        <begin position="226"/>
        <end position="389"/>
    </location>
</feature>
<dbReference type="NCBIfam" id="TIGR00350">
    <property type="entry name" value="lytR_cpsA_psr"/>
    <property type="match status" value="1"/>
</dbReference>
<feature type="transmembrane region" description="Helical" evidence="3">
    <location>
        <begin position="147"/>
        <end position="167"/>
    </location>
</feature>
<keyword evidence="3" id="KW-1133">Transmembrane helix</keyword>
<name>A0ABV8L338_9NOCA</name>
<accession>A0ABV8L338</accession>
<dbReference type="Gene3D" id="3.40.630.190">
    <property type="entry name" value="LCP protein"/>
    <property type="match status" value="1"/>
</dbReference>
<dbReference type="InterPro" id="IPR004474">
    <property type="entry name" value="LytR_CpsA_psr"/>
</dbReference>
<proteinExistence type="inferred from homology"/>
<dbReference type="Proteomes" id="UP001595767">
    <property type="component" value="Unassembled WGS sequence"/>
</dbReference>
<keyword evidence="7" id="KW-1185">Reference proteome</keyword>
<evidence type="ECO:0000259" key="5">
    <source>
        <dbReference type="Pfam" id="PF13399"/>
    </source>
</evidence>
<comment type="caution">
    <text evidence="6">The sequence shown here is derived from an EMBL/GenBank/DDBJ whole genome shotgun (WGS) entry which is preliminary data.</text>
</comment>
<feature type="region of interest" description="Disordered" evidence="2">
    <location>
        <begin position="1"/>
        <end position="141"/>
    </location>
</feature>
<feature type="compositionally biased region" description="Low complexity" evidence="2">
    <location>
        <begin position="479"/>
        <end position="492"/>
    </location>
</feature>
<protein>
    <submittedName>
        <fullName evidence="6">LCP family protein</fullName>
    </submittedName>
</protein>
<evidence type="ECO:0000256" key="2">
    <source>
        <dbReference type="SAM" id="MobiDB-lite"/>
    </source>
</evidence>